<dbReference type="Pfam" id="PF13377">
    <property type="entry name" value="Peripla_BP_3"/>
    <property type="match status" value="1"/>
</dbReference>
<dbReference type="InterPro" id="IPR028082">
    <property type="entry name" value="Peripla_BP_I"/>
</dbReference>
<evidence type="ECO:0000256" key="1">
    <source>
        <dbReference type="ARBA" id="ARBA00023015"/>
    </source>
</evidence>
<feature type="domain" description="Transcriptional regulator LacI/GalR-like sensor" evidence="4">
    <location>
        <begin position="2"/>
        <end position="60"/>
    </location>
</feature>
<dbReference type="STRING" id="95161.SAMN05660874_04857"/>
<evidence type="ECO:0000256" key="2">
    <source>
        <dbReference type="ARBA" id="ARBA00023125"/>
    </source>
</evidence>
<dbReference type="GO" id="GO:0003677">
    <property type="term" value="F:DNA binding"/>
    <property type="evidence" value="ECO:0007669"/>
    <property type="project" value="UniProtKB-KW"/>
</dbReference>
<keyword evidence="3" id="KW-0804">Transcription</keyword>
<dbReference type="InterPro" id="IPR046335">
    <property type="entry name" value="LacI/GalR-like_sensor"/>
</dbReference>
<dbReference type="SUPFAM" id="SSF53822">
    <property type="entry name" value="Periplasmic binding protein-like I"/>
    <property type="match status" value="1"/>
</dbReference>
<name>A0A1I6UEX4_9PSEU</name>
<evidence type="ECO:0000313" key="5">
    <source>
        <dbReference type="EMBL" id="SFS99938.1"/>
    </source>
</evidence>
<dbReference type="AlphaFoldDB" id="A0A1I6UEX4"/>
<evidence type="ECO:0000259" key="4">
    <source>
        <dbReference type="Pfam" id="PF13377"/>
    </source>
</evidence>
<dbReference type="EMBL" id="FOZX01000010">
    <property type="protein sequence ID" value="SFS99938.1"/>
    <property type="molecule type" value="Genomic_DNA"/>
</dbReference>
<evidence type="ECO:0000256" key="3">
    <source>
        <dbReference type="ARBA" id="ARBA00023163"/>
    </source>
</evidence>
<keyword evidence="1" id="KW-0805">Transcription regulation</keyword>
<keyword evidence="2" id="KW-0238">DNA-binding</keyword>
<dbReference type="Gene3D" id="3.40.50.2300">
    <property type="match status" value="1"/>
</dbReference>
<dbReference type="RefSeq" id="WP_245776092.1">
    <property type="nucleotide sequence ID" value="NZ_FOZX01000010.1"/>
</dbReference>
<reference evidence="6" key="1">
    <citation type="submission" date="2016-10" db="EMBL/GenBank/DDBJ databases">
        <authorList>
            <person name="Varghese N."/>
            <person name="Submissions S."/>
        </authorList>
    </citation>
    <scope>NUCLEOTIDE SEQUENCE [LARGE SCALE GENOMIC DNA]</scope>
    <source>
        <strain evidence="6">DSM 44771</strain>
    </source>
</reference>
<evidence type="ECO:0000313" key="6">
    <source>
        <dbReference type="Proteomes" id="UP000198852"/>
    </source>
</evidence>
<proteinExistence type="predicted"/>
<organism evidence="5 6">
    <name type="scientific">Saccharopolyspora flava</name>
    <dbReference type="NCBI Taxonomy" id="95161"/>
    <lineage>
        <taxon>Bacteria</taxon>
        <taxon>Bacillati</taxon>
        <taxon>Actinomycetota</taxon>
        <taxon>Actinomycetes</taxon>
        <taxon>Pseudonocardiales</taxon>
        <taxon>Pseudonocardiaceae</taxon>
        <taxon>Saccharopolyspora</taxon>
    </lineage>
</organism>
<protein>
    <submittedName>
        <fullName evidence="5">Substrate-binding protein-like domain-containing protein</fullName>
    </submittedName>
</protein>
<accession>A0A1I6UEX4</accession>
<sequence>MSIVGYNDIPVVSRLPVPLTTVRVPFRQIAADALSLVLDDGAARGETAVSAPTLIPRASTAPPR</sequence>
<gene>
    <name evidence="5" type="ORF">SAMN05660874_04857</name>
</gene>
<keyword evidence="6" id="KW-1185">Reference proteome</keyword>
<dbReference type="Proteomes" id="UP000198852">
    <property type="component" value="Unassembled WGS sequence"/>
</dbReference>